<dbReference type="Pfam" id="PF00078">
    <property type="entry name" value="RVT_1"/>
    <property type="match status" value="1"/>
</dbReference>
<sequence length="489" mass="54873">MANGQPLGYDGFATFSLIIKEKLVQYEVWVADIETEGILGIDFLRDYNCQIEAGSGKVTIGEQTSGNVEQVEVSCCRIRIAENVMIPPGCEAVVPGSLEKKSNGIAVVEMLPRFLEKHGMMVARAVVDASMSVIPVRVLNLTDQHKTIYEGTNVATCEPAKEISCRMINTSPTEEKCSQESTEVPREIHADLKDLLDRSTNLLEPRQRDQVMNLLYAYRDTFATTSIDIGKTNLVKHKINTGTERPIRQTARRLPTHRRDKEQAEVQRMLEGGIIQPSSSPWSSPIVLVTKKDGSTRFCVDYRRLNDITIKDSYPLPRIDDSLDALSGAKWFSTLDMKSGYWQVEMDPDDKSKTAFITTSGLYEFNVLPFGLCNAPATFERLMERVLKGLHWQTCLLYLDDIIVFSKTFDEELVRLTQVFNRIKEAGLKLNPQKCCLFQQEVSYLGHLVSCEGVSTDPVKVKAVKDWPTPMTVTQLRASWVSALTTGSL</sequence>
<keyword evidence="7" id="KW-0695">RNA-directed DNA polymerase</keyword>
<dbReference type="GO" id="GO:0004519">
    <property type="term" value="F:endonuclease activity"/>
    <property type="evidence" value="ECO:0007669"/>
    <property type="project" value="UniProtKB-KW"/>
</dbReference>
<keyword evidence="1" id="KW-0645">Protease</keyword>
<dbReference type="PANTHER" id="PTHR24559">
    <property type="entry name" value="TRANSPOSON TY3-I GAG-POL POLYPROTEIN"/>
    <property type="match status" value="1"/>
</dbReference>
<dbReference type="EMBL" id="MRZV01000405">
    <property type="protein sequence ID" value="PIK50756.1"/>
    <property type="molecule type" value="Genomic_DNA"/>
</dbReference>
<keyword evidence="5" id="KW-0255">Endonuclease</keyword>
<dbReference type="CDD" id="cd01647">
    <property type="entry name" value="RT_LTR"/>
    <property type="match status" value="1"/>
</dbReference>
<dbReference type="Gene3D" id="2.40.70.10">
    <property type="entry name" value="Acid Proteases"/>
    <property type="match status" value="1"/>
</dbReference>
<dbReference type="SUPFAM" id="SSF56672">
    <property type="entry name" value="DNA/RNA polymerases"/>
    <property type="match status" value="1"/>
</dbReference>
<comment type="caution">
    <text evidence="9">The sequence shown here is derived from an EMBL/GenBank/DDBJ whole genome shotgun (WGS) entry which is preliminary data.</text>
</comment>
<evidence type="ECO:0000313" key="10">
    <source>
        <dbReference type="Proteomes" id="UP000230750"/>
    </source>
</evidence>
<evidence type="ECO:0000256" key="4">
    <source>
        <dbReference type="ARBA" id="ARBA00022722"/>
    </source>
</evidence>
<keyword evidence="2" id="KW-0808">Transferase</keyword>
<dbReference type="PROSITE" id="PS50878">
    <property type="entry name" value="RT_POL"/>
    <property type="match status" value="1"/>
</dbReference>
<feature type="domain" description="Reverse transcriptase" evidence="8">
    <location>
        <begin position="270"/>
        <end position="449"/>
    </location>
</feature>
<keyword evidence="10" id="KW-1185">Reference proteome</keyword>
<evidence type="ECO:0000256" key="3">
    <source>
        <dbReference type="ARBA" id="ARBA00022695"/>
    </source>
</evidence>
<organism evidence="9 10">
    <name type="scientific">Stichopus japonicus</name>
    <name type="common">Sea cucumber</name>
    <dbReference type="NCBI Taxonomy" id="307972"/>
    <lineage>
        <taxon>Eukaryota</taxon>
        <taxon>Metazoa</taxon>
        <taxon>Echinodermata</taxon>
        <taxon>Eleutherozoa</taxon>
        <taxon>Echinozoa</taxon>
        <taxon>Holothuroidea</taxon>
        <taxon>Aspidochirotacea</taxon>
        <taxon>Aspidochirotida</taxon>
        <taxon>Stichopodidae</taxon>
        <taxon>Apostichopus</taxon>
    </lineage>
</organism>
<dbReference type="GO" id="GO:0008233">
    <property type="term" value="F:peptidase activity"/>
    <property type="evidence" value="ECO:0007669"/>
    <property type="project" value="UniProtKB-KW"/>
</dbReference>
<name>A0A2G8KRX0_STIJA</name>
<dbReference type="InterPro" id="IPR043128">
    <property type="entry name" value="Rev_trsase/Diguanyl_cyclase"/>
</dbReference>
<keyword evidence="6" id="KW-0378">Hydrolase</keyword>
<gene>
    <name evidence="9" type="ORF">BSL78_12342</name>
</gene>
<protein>
    <submittedName>
        <fullName evidence="9">Retrovirus-related Pol polyprotein from transposon</fullName>
    </submittedName>
</protein>
<dbReference type="Gene3D" id="3.30.70.270">
    <property type="match status" value="1"/>
</dbReference>
<evidence type="ECO:0000256" key="2">
    <source>
        <dbReference type="ARBA" id="ARBA00022679"/>
    </source>
</evidence>
<dbReference type="Proteomes" id="UP000230750">
    <property type="component" value="Unassembled WGS sequence"/>
</dbReference>
<dbReference type="FunFam" id="3.10.10.10:FF:000007">
    <property type="entry name" value="Retrovirus-related Pol polyprotein from transposon 17.6-like Protein"/>
    <property type="match status" value="1"/>
</dbReference>
<evidence type="ECO:0000313" key="9">
    <source>
        <dbReference type="EMBL" id="PIK50756.1"/>
    </source>
</evidence>
<proteinExistence type="predicted"/>
<evidence type="ECO:0000256" key="6">
    <source>
        <dbReference type="ARBA" id="ARBA00022801"/>
    </source>
</evidence>
<dbReference type="InterPro" id="IPR053134">
    <property type="entry name" value="RNA-dir_DNA_polymerase"/>
</dbReference>
<accession>A0A2G8KRX0</accession>
<dbReference type="AlphaFoldDB" id="A0A2G8KRX0"/>
<keyword evidence="4" id="KW-0540">Nuclease</keyword>
<dbReference type="PANTHER" id="PTHR24559:SF435">
    <property type="entry name" value="RIBONUCLEASE H"/>
    <property type="match status" value="1"/>
</dbReference>
<dbReference type="GO" id="GO:0003964">
    <property type="term" value="F:RNA-directed DNA polymerase activity"/>
    <property type="evidence" value="ECO:0007669"/>
    <property type="project" value="UniProtKB-KW"/>
</dbReference>
<dbReference type="InterPro" id="IPR021109">
    <property type="entry name" value="Peptidase_aspartic_dom_sf"/>
</dbReference>
<evidence type="ECO:0000256" key="7">
    <source>
        <dbReference type="ARBA" id="ARBA00022918"/>
    </source>
</evidence>
<dbReference type="InterPro" id="IPR043502">
    <property type="entry name" value="DNA/RNA_pol_sf"/>
</dbReference>
<reference evidence="9 10" key="1">
    <citation type="journal article" date="2017" name="PLoS Biol.">
        <title>The sea cucumber genome provides insights into morphological evolution and visceral regeneration.</title>
        <authorList>
            <person name="Zhang X."/>
            <person name="Sun L."/>
            <person name="Yuan J."/>
            <person name="Sun Y."/>
            <person name="Gao Y."/>
            <person name="Zhang L."/>
            <person name="Li S."/>
            <person name="Dai H."/>
            <person name="Hamel J.F."/>
            <person name="Liu C."/>
            <person name="Yu Y."/>
            <person name="Liu S."/>
            <person name="Lin W."/>
            <person name="Guo K."/>
            <person name="Jin S."/>
            <person name="Xu P."/>
            <person name="Storey K.B."/>
            <person name="Huan P."/>
            <person name="Zhang T."/>
            <person name="Zhou Y."/>
            <person name="Zhang J."/>
            <person name="Lin C."/>
            <person name="Li X."/>
            <person name="Xing L."/>
            <person name="Huo D."/>
            <person name="Sun M."/>
            <person name="Wang L."/>
            <person name="Mercier A."/>
            <person name="Li F."/>
            <person name="Yang H."/>
            <person name="Xiang J."/>
        </authorList>
    </citation>
    <scope>NUCLEOTIDE SEQUENCE [LARGE SCALE GENOMIC DNA]</scope>
    <source>
        <strain evidence="9">Shaxun</strain>
        <tissue evidence="9">Muscle</tissue>
    </source>
</reference>
<dbReference type="GO" id="GO:0006508">
    <property type="term" value="P:proteolysis"/>
    <property type="evidence" value="ECO:0007669"/>
    <property type="project" value="UniProtKB-KW"/>
</dbReference>
<dbReference type="Gene3D" id="3.10.10.10">
    <property type="entry name" value="HIV Type 1 Reverse Transcriptase, subunit A, domain 1"/>
    <property type="match status" value="1"/>
</dbReference>
<keyword evidence="3" id="KW-0548">Nucleotidyltransferase</keyword>
<dbReference type="FunFam" id="3.10.10.10:FF:000002">
    <property type="entry name" value="Retrovirus-related Pol polyprotein from transposon 17.6-like protein"/>
    <property type="match status" value="1"/>
</dbReference>
<dbReference type="OrthoDB" id="775972at2759"/>
<evidence type="ECO:0000256" key="1">
    <source>
        <dbReference type="ARBA" id="ARBA00022670"/>
    </source>
</evidence>
<dbReference type="InterPro" id="IPR000477">
    <property type="entry name" value="RT_dom"/>
</dbReference>
<evidence type="ECO:0000259" key="8">
    <source>
        <dbReference type="PROSITE" id="PS50878"/>
    </source>
</evidence>
<evidence type="ECO:0000256" key="5">
    <source>
        <dbReference type="ARBA" id="ARBA00022759"/>
    </source>
</evidence>